<keyword evidence="1" id="KW-0812">Transmembrane</keyword>
<organism evidence="2 3">
    <name type="scientific">Lentilactobacillus parafarraginis</name>
    <dbReference type="NCBI Taxonomy" id="390842"/>
    <lineage>
        <taxon>Bacteria</taxon>
        <taxon>Bacillati</taxon>
        <taxon>Bacillota</taxon>
        <taxon>Bacilli</taxon>
        <taxon>Lactobacillales</taxon>
        <taxon>Lactobacillaceae</taxon>
        <taxon>Lentilactobacillus</taxon>
    </lineage>
</organism>
<evidence type="ECO:0000256" key="1">
    <source>
        <dbReference type="SAM" id="Phobius"/>
    </source>
</evidence>
<name>A0A5R9CWY6_9LACO</name>
<keyword evidence="1" id="KW-1133">Transmembrane helix</keyword>
<evidence type="ECO:0000313" key="3">
    <source>
        <dbReference type="Proteomes" id="UP000305100"/>
    </source>
</evidence>
<dbReference type="Proteomes" id="UP000305100">
    <property type="component" value="Unassembled WGS sequence"/>
</dbReference>
<accession>A0A5R9CWY6</accession>
<proteinExistence type="predicted"/>
<sequence length="80" mass="9007">MIMSNLTLNHFFYKTFSFWFGLVLAISNSYDLVQRGHLNFDASLDLIGLLISLALMLSAVIKRQSHAGNKTNGTTWGEQK</sequence>
<reference evidence="2 3" key="1">
    <citation type="submission" date="2019-05" db="EMBL/GenBank/DDBJ databases">
        <title>The metagenome of a microbial culture collection derived from dairy environment covers the genomic content of the human microbiome.</title>
        <authorList>
            <person name="Roder T."/>
            <person name="Wuthrich D."/>
            <person name="Sattari Z."/>
            <person name="Von Ah U."/>
            <person name="Bar C."/>
            <person name="Ronchi F."/>
            <person name="Macpherson A.J."/>
            <person name="Ganal-Vonarburg S.C."/>
            <person name="Bruggmann R."/>
            <person name="Vergeres G."/>
        </authorList>
    </citation>
    <scope>NUCLEOTIDE SEQUENCE [LARGE SCALE GENOMIC DNA]</scope>
    <source>
        <strain evidence="2 3">FAM 1079</strain>
    </source>
</reference>
<comment type="caution">
    <text evidence="2">The sequence shown here is derived from an EMBL/GenBank/DDBJ whole genome shotgun (WGS) entry which is preliminary data.</text>
</comment>
<dbReference type="AlphaFoldDB" id="A0A5R9CWY6"/>
<evidence type="ECO:0008006" key="4">
    <source>
        <dbReference type="Google" id="ProtNLM"/>
    </source>
</evidence>
<feature type="transmembrane region" description="Helical" evidence="1">
    <location>
        <begin position="42"/>
        <end position="61"/>
    </location>
</feature>
<dbReference type="EMBL" id="VBSX01000006">
    <property type="protein sequence ID" value="TLQ20251.1"/>
    <property type="molecule type" value="Genomic_DNA"/>
</dbReference>
<feature type="transmembrane region" description="Helical" evidence="1">
    <location>
        <begin position="12"/>
        <end position="30"/>
    </location>
</feature>
<keyword evidence="1" id="KW-0472">Membrane</keyword>
<gene>
    <name evidence="2" type="ORF">FEZ41_03875</name>
</gene>
<protein>
    <recommendedName>
        <fullName evidence="4">Holin</fullName>
    </recommendedName>
</protein>
<evidence type="ECO:0000313" key="2">
    <source>
        <dbReference type="EMBL" id="TLQ20251.1"/>
    </source>
</evidence>